<sequence length="185" mass="19920">MLETAVSRRDFLRGSGAALMGVLAFAGGPIAALAPSRAWALELTQLSERQGRALLTLTRHIFPHDTMEDAVYAFVVRDLDAAAAADDATDALIRDGLARLDDAAGGDWLGLDGDEQFVHVRAMAGSPFFEKVRSTAVVSLYDNELAYAHFGYEGPSFQKGGYLMRGFDDLTWLPDPPESASPPMA</sequence>
<keyword evidence="1" id="KW-0732">Signal</keyword>
<proteinExistence type="predicted"/>
<accession>A0A2U2N6S0</accession>
<dbReference type="RefSeq" id="WP_109676313.1">
    <property type="nucleotide sequence ID" value="NZ_CP086615.1"/>
</dbReference>
<gene>
    <name evidence="2" type="ORF">DEM34_03515</name>
</gene>
<evidence type="ECO:0000313" key="2">
    <source>
        <dbReference type="EMBL" id="PWG64876.1"/>
    </source>
</evidence>
<dbReference type="Proteomes" id="UP000245474">
    <property type="component" value="Unassembled WGS sequence"/>
</dbReference>
<dbReference type="PROSITE" id="PS51318">
    <property type="entry name" value="TAT"/>
    <property type="match status" value="1"/>
</dbReference>
<dbReference type="OrthoDB" id="4929908at2"/>
<protein>
    <submittedName>
        <fullName evidence="2">Tat (Twin-arginine translocation) pathway signal sequence</fullName>
    </submittedName>
</protein>
<dbReference type="InterPro" id="IPR006311">
    <property type="entry name" value="TAT_signal"/>
</dbReference>
<dbReference type="NCBIfam" id="TIGR01409">
    <property type="entry name" value="TAT_signal_seq"/>
    <property type="match status" value="1"/>
</dbReference>
<dbReference type="AlphaFoldDB" id="A0A2U2N6S0"/>
<evidence type="ECO:0000313" key="3">
    <source>
        <dbReference type="Proteomes" id="UP000245474"/>
    </source>
</evidence>
<evidence type="ECO:0000256" key="1">
    <source>
        <dbReference type="ARBA" id="ARBA00022729"/>
    </source>
</evidence>
<comment type="caution">
    <text evidence="2">The sequence shown here is derived from an EMBL/GenBank/DDBJ whole genome shotgun (WGS) entry which is preliminary data.</text>
</comment>
<dbReference type="EMBL" id="QFFI01000004">
    <property type="protein sequence ID" value="PWG64876.1"/>
    <property type="molecule type" value="Genomic_DNA"/>
</dbReference>
<keyword evidence="3" id="KW-1185">Reference proteome</keyword>
<dbReference type="InterPro" id="IPR019546">
    <property type="entry name" value="TAT_signal_bac_arc"/>
</dbReference>
<reference evidence="2 3" key="1">
    <citation type="submission" date="2018-05" db="EMBL/GenBank/DDBJ databases">
        <title>Spiribacter halobius sp. nov., a moderately halophilic bacterium isolated from marine solar saltern.</title>
        <authorList>
            <person name="Zheng W.-S."/>
            <person name="Lu D.-C."/>
            <person name="Du Z.-J."/>
        </authorList>
    </citation>
    <scope>NUCLEOTIDE SEQUENCE [LARGE SCALE GENOMIC DNA]</scope>
    <source>
        <strain evidence="2 3">E85</strain>
    </source>
</reference>
<organism evidence="2 3">
    <name type="scientific">Sediminicurvatus halobius</name>
    <dbReference type="NCBI Taxonomy" id="2182432"/>
    <lineage>
        <taxon>Bacteria</taxon>
        <taxon>Pseudomonadati</taxon>
        <taxon>Pseudomonadota</taxon>
        <taxon>Gammaproteobacteria</taxon>
        <taxon>Chromatiales</taxon>
        <taxon>Ectothiorhodospiraceae</taxon>
        <taxon>Sediminicurvatus</taxon>
    </lineage>
</organism>
<name>A0A2U2N6S0_9GAMM</name>